<feature type="transmembrane region" description="Helical" evidence="7">
    <location>
        <begin position="118"/>
        <end position="137"/>
    </location>
</feature>
<accession>A0ABT6WM70</accession>
<comment type="caution">
    <text evidence="9">The sequence shown here is derived from an EMBL/GenBank/DDBJ whole genome shotgun (WGS) entry which is preliminary data.</text>
</comment>
<feature type="transmembrane region" description="Helical" evidence="7">
    <location>
        <begin position="372"/>
        <end position="392"/>
    </location>
</feature>
<feature type="transmembrane region" description="Helical" evidence="7">
    <location>
        <begin position="253"/>
        <end position="275"/>
    </location>
</feature>
<dbReference type="InterPro" id="IPR020846">
    <property type="entry name" value="MFS_dom"/>
</dbReference>
<feature type="transmembrane region" description="Helical" evidence="7">
    <location>
        <begin position="308"/>
        <end position="327"/>
    </location>
</feature>
<evidence type="ECO:0000256" key="7">
    <source>
        <dbReference type="SAM" id="Phobius"/>
    </source>
</evidence>
<keyword evidence="10" id="KW-1185">Reference proteome</keyword>
<sequence>MGSRPPSLSRPMRNLLAGFYTSLIGSQMAPIALAFAVLGSGHGVAGIGLVLGASRLPTVGFILVGGVLADRVPRRTLMLITDLVRAVSQGLLAVWMFTGHVPLAALMLFAAVDGLGSAFFRPALSGLVPSLAGAASLQRANALLGFGRSVSSLAGPALGGVLVAAFDPGIVFAVDAGSYLVSALFLMAIPRDAVAPRPAASSLFADLRDGWAEFRSRRWLWSIVAQFSLIHLTAMPAYLVLGPQIAADGLGGARGWGFILGGFGAGAVAGGLLMVRFTARRPLLTAMAGLMAFVPALLTLALSAPLPVVVAAGFVAGTGMGVFGALWDTTLQANVPRQVLSRVSAYDWFGSLVTLPLGYVLVGFLAHVVGPGILLVTGAAVIVATCLAVVTVPDVRHLTSAADATAPSAKKTVP</sequence>
<evidence type="ECO:0000313" key="10">
    <source>
        <dbReference type="Proteomes" id="UP001241758"/>
    </source>
</evidence>
<feature type="domain" description="Major facilitator superfamily (MFS) profile" evidence="8">
    <location>
        <begin position="6"/>
        <end position="396"/>
    </location>
</feature>
<dbReference type="Gene3D" id="1.20.1250.20">
    <property type="entry name" value="MFS general substrate transporter like domains"/>
    <property type="match status" value="1"/>
</dbReference>
<dbReference type="Proteomes" id="UP001241758">
    <property type="component" value="Unassembled WGS sequence"/>
</dbReference>
<feature type="transmembrane region" description="Helical" evidence="7">
    <location>
        <begin position="348"/>
        <end position="366"/>
    </location>
</feature>
<evidence type="ECO:0000256" key="5">
    <source>
        <dbReference type="ARBA" id="ARBA00022989"/>
    </source>
</evidence>
<dbReference type="RefSeq" id="WP_282761662.1">
    <property type="nucleotide sequence ID" value="NZ_JASCTH010000012.1"/>
</dbReference>
<keyword evidence="6 7" id="KW-0472">Membrane</keyword>
<dbReference type="InterPro" id="IPR010290">
    <property type="entry name" value="TM_effector"/>
</dbReference>
<dbReference type="CDD" id="cd06173">
    <property type="entry name" value="MFS_MefA_like"/>
    <property type="match status" value="1"/>
</dbReference>
<name>A0ABT6WM70_9ACTN</name>
<evidence type="ECO:0000313" key="9">
    <source>
        <dbReference type="EMBL" id="MDI6100830.1"/>
    </source>
</evidence>
<dbReference type="PROSITE" id="PS50850">
    <property type="entry name" value="MFS"/>
    <property type="match status" value="1"/>
</dbReference>
<gene>
    <name evidence="9" type="ORF">QLQ12_19650</name>
</gene>
<feature type="transmembrane region" description="Helical" evidence="7">
    <location>
        <begin position="90"/>
        <end position="112"/>
    </location>
</feature>
<comment type="subcellular location">
    <subcellularLocation>
        <location evidence="1">Cell membrane</location>
        <topology evidence="1">Multi-pass membrane protein</topology>
    </subcellularLocation>
</comment>
<evidence type="ECO:0000256" key="4">
    <source>
        <dbReference type="ARBA" id="ARBA00022692"/>
    </source>
</evidence>
<organism evidence="9 10">
    <name type="scientific">Actinoplanes sandaracinus</name>
    <dbReference type="NCBI Taxonomy" id="3045177"/>
    <lineage>
        <taxon>Bacteria</taxon>
        <taxon>Bacillati</taxon>
        <taxon>Actinomycetota</taxon>
        <taxon>Actinomycetes</taxon>
        <taxon>Micromonosporales</taxon>
        <taxon>Micromonosporaceae</taxon>
        <taxon>Actinoplanes</taxon>
    </lineage>
</organism>
<keyword evidence="5 7" id="KW-1133">Transmembrane helix</keyword>
<dbReference type="PANTHER" id="PTHR23513">
    <property type="entry name" value="INTEGRAL MEMBRANE EFFLUX PROTEIN-RELATED"/>
    <property type="match status" value="1"/>
</dbReference>
<evidence type="ECO:0000256" key="2">
    <source>
        <dbReference type="ARBA" id="ARBA00022448"/>
    </source>
</evidence>
<dbReference type="PANTHER" id="PTHR23513:SF11">
    <property type="entry name" value="STAPHYLOFERRIN A TRANSPORTER"/>
    <property type="match status" value="1"/>
</dbReference>
<dbReference type="SUPFAM" id="SSF103473">
    <property type="entry name" value="MFS general substrate transporter"/>
    <property type="match status" value="1"/>
</dbReference>
<protein>
    <submittedName>
        <fullName evidence="9">MFS transporter</fullName>
    </submittedName>
</protein>
<dbReference type="EMBL" id="JASCTH010000012">
    <property type="protein sequence ID" value="MDI6100830.1"/>
    <property type="molecule type" value="Genomic_DNA"/>
</dbReference>
<dbReference type="InterPro" id="IPR036259">
    <property type="entry name" value="MFS_trans_sf"/>
</dbReference>
<reference evidence="9 10" key="1">
    <citation type="submission" date="2023-05" db="EMBL/GenBank/DDBJ databases">
        <title>Actinoplanes sp. NEAU-A12 genome sequencing.</title>
        <authorList>
            <person name="Wang Z.-S."/>
        </authorList>
    </citation>
    <scope>NUCLEOTIDE SEQUENCE [LARGE SCALE GENOMIC DNA]</scope>
    <source>
        <strain evidence="9 10">NEAU-A12</strain>
    </source>
</reference>
<keyword evidence="3" id="KW-1003">Cell membrane</keyword>
<proteinExistence type="predicted"/>
<evidence type="ECO:0000259" key="8">
    <source>
        <dbReference type="PROSITE" id="PS50850"/>
    </source>
</evidence>
<feature type="transmembrane region" description="Helical" evidence="7">
    <location>
        <begin position="149"/>
        <end position="166"/>
    </location>
</feature>
<keyword evidence="2" id="KW-0813">Transport</keyword>
<evidence type="ECO:0000256" key="6">
    <source>
        <dbReference type="ARBA" id="ARBA00023136"/>
    </source>
</evidence>
<keyword evidence="4 7" id="KW-0812">Transmembrane</keyword>
<evidence type="ECO:0000256" key="3">
    <source>
        <dbReference type="ARBA" id="ARBA00022475"/>
    </source>
</evidence>
<dbReference type="Pfam" id="PF05977">
    <property type="entry name" value="MFS_3"/>
    <property type="match status" value="1"/>
</dbReference>
<feature type="transmembrane region" description="Helical" evidence="7">
    <location>
        <begin position="219"/>
        <end position="241"/>
    </location>
</feature>
<feature type="transmembrane region" description="Helical" evidence="7">
    <location>
        <begin position="172"/>
        <end position="189"/>
    </location>
</feature>
<feature type="transmembrane region" description="Helical" evidence="7">
    <location>
        <begin position="282"/>
        <end position="302"/>
    </location>
</feature>
<feature type="transmembrane region" description="Helical" evidence="7">
    <location>
        <begin position="44"/>
        <end position="69"/>
    </location>
</feature>
<evidence type="ECO:0000256" key="1">
    <source>
        <dbReference type="ARBA" id="ARBA00004651"/>
    </source>
</evidence>